<evidence type="ECO:0008006" key="6">
    <source>
        <dbReference type="Google" id="ProtNLM"/>
    </source>
</evidence>
<name>A0A1K0FGR0_9ACTN</name>
<dbReference type="Proteomes" id="UP000182486">
    <property type="component" value="Unassembled WGS sequence"/>
</dbReference>
<dbReference type="Pfam" id="PF00990">
    <property type="entry name" value="GGDEF"/>
    <property type="match status" value="1"/>
</dbReference>
<dbReference type="Gene3D" id="3.30.450.20">
    <property type="entry name" value="PAS domain"/>
    <property type="match status" value="1"/>
</dbReference>
<evidence type="ECO:0000259" key="3">
    <source>
        <dbReference type="PROSITE" id="PS50887"/>
    </source>
</evidence>
<sequence>MSNAIVARAAGFARYGVTHLLVLAAVLVLRRFELAGDVPLWAIVLPLVVSAVWTQPQVQHRLSGGDPRRRLWMRIPVQIVTGTAIMYMIGWGALLAVAHLHILSVHLRRSGSRAWKPAAVSGVLALAGGQLLVALGAVPSYLGGYQTHGLALLVAVGTATTARALGELVAQRERVEAAAKLSEDRFRALVRDGSEVITLSDAAGDVSWVSPAARPVMGYQPEELRGKVLRGLFHPEDEAASVELFTRLLTSDSTVEHSAELRVRHANGSWQWHEIIARNMLAHPAVHAIVSHHRDITARRMTNDGMAYAASHDGLTGLANGPTLERDLERALAQGTRYQYPVALLSCDLDGFRAVNDTYGHDVGDRLLQTIGQVIKRTTRETDTAARIAGDEYGVLLTRIRDAGEALHVARRIVEGVTAHASVAGLRLDVGISVGIALAYPGGTDAKTLMRHADTAMYRSKRRGRDNVTVYVQEEVTAPWM</sequence>
<dbReference type="InterPro" id="IPR000160">
    <property type="entry name" value="GGDEF_dom"/>
</dbReference>
<keyword evidence="5" id="KW-1185">Reference proteome</keyword>
<dbReference type="Gene3D" id="3.30.70.270">
    <property type="match status" value="1"/>
</dbReference>
<proteinExistence type="predicted"/>
<comment type="caution">
    <text evidence="4">The sequence shown here is derived from an EMBL/GenBank/DDBJ whole genome shotgun (WGS) entry which is preliminary data.</text>
</comment>
<dbReference type="PROSITE" id="PS50887">
    <property type="entry name" value="GGDEF"/>
    <property type="match status" value="1"/>
</dbReference>
<dbReference type="Pfam" id="PF08447">
    <property type="entry name" value="PAS_3"/>
    <property type="match status" value="1"/>
</dbReference>
<dbReference type="CDD" id="cd00130">
    <property type="entry name" value="PAS"/>
    <property type="match status" value="1"/>
</dbReference>
<evidence type="ECO:0000259" key="2">
    <source>
        <dbReference type="PROSITE" id="PS50112"/>
    </source>
</evidence>
<accession>A0A1K0FGR0</accession>
<organism evidence="4 5">
    <name type="scientific">Couchioplanes caeruleus subsp. caeruleus</name>
    <dbReference type="NCBI Taxonomy" id="56427"/>
    <lineage>
        <taxon>Bacteria</taxon>
        <taxon>Bacillati</taxon>
        <taxon>Actinomycetota</taxon>
        <taxon>Actinomycetes</taxon>
        <taxon>Micromonosporales</taxon>
        <taxon>Micromonosporaceae</taxon>
        <taxon>Couchioplanes</taxon>
    </lineage>
</organism>
<dbReference type="SUPFAM" id="SSF55785">
    <property type="entry name" value="PYP-like sensor domain (PAS domain)"/>
    <property type="match status" value="1"/>
</dbReference>
<protein>
    <recommendedName>
        <fullName evidence="6">PAS domain S-box-containing protein/diguanylate cyclase (GGDEF)-like protein</fullName>
    </recommendedName>
</protein>
<dbReference type="EMBL" id="MEIA01000250">
    <property type="protein sequence ID" value="OJF12005.1"/>
    <property type="molecule type" value="Genomic_DNA"/>
</dbReference>
<dbReference type="NCBIfam" id="TIGR00229">
    <property type="entry name" value="sensory_box"/>
    <property type="match status" value="1"/>
</dbReference>
<dbReference type="SMART" id="SM00267">
    <property type="entry name" value="GGDEF"/>
    <property type="match status" value="1"/>
</dbReference>
<dbReference type="InterPro" id="IPR043128">
    <property type="entry name" value="Rev_trsase/Diguanyl_cyclase"/>
</dbReference>
<dbReference type="CDD" id="cd01949">
    <property type="entry name" value="GGDEF"/>
    <property type="match status" value="1"/>
</dbReference>
<keyword evidence="1" id="KW-1133">Transmembrane helix</keyword>
<evidence type="ECO:0000313" key="5">
    <source>
        <dbReference type="Proteomes" id="UP000182486"/>
    </source>
</evidence>
<dbReference type="SUPFAM" id="SSF55073">
    <property type="entry name" value="Nucleotide cyclase"/>
    <property type="match status" value="1"/>
</dbReference>
<dbReference type="InterPro" id="IPR035965">
    <property type="entry name" value="PAS-like_dom_sf"/>
</dbReference>
<keyword evidence="1" id="KW-0472">Membrane</keyword>
<dbReference type="PANTHER" id="PTHR44757:SF2">
    <property type="entry name" value="BIOFILM ARCHITECTURE MAINTENANCE PROTEIN MBAA"/>
    <property type="match status" value="1"/>
</dbReference>
<dbReference type="InterPro" id="IPR052155">
    <property type="entry name" value="Biofilm_reg_signaling"/>
</dbReference>
<reference evidence="4 5" key="1">
    <citation type="submission" date="2016-09" db="EMBL/GenBank/DDBJ databases">
        <title>Couchioplanes caeruleus draft genome sequence.</title>
        <authorList>
            <person name="Sheehan J."/>
            <person name="Caffrey P."/>
        </authorList>
    </citation>
    <scope>NUCLEOTIDE SEQUENCE [LARGE SCALE GENOMIC DNA]</scope>
    <source>
        <strain evidence="4 5">DSM 43634</strain>
    </source>
</reference>
<evidence type="ECO:0000256" key="1">
    <source>
        <dbReference type="SAM" id="Phobius"/>
    </source>
</evidence>
<feature type="transmembrane region" description="Helical" evidence="1">
    <location>
        <begin position="75"/>
        <end position="98"/>
    </location>
</feature>
<dbReference type="RefSeq" id="WP_071807414.1">
    <property type="nucleotide sequence ID" value="NZ_MEIA01000250.1"/>
</dbReference>
<feature type="domain" description="PAS" evidence="2">
    <location>
        <begin position="182"/>
        <end position="252"/>
    </location>
</feature>
<feature type="transmembrane region" description="Helical" evidence="1">
    <location>
        <begin position="12"/>
        <end position="32"/>
    </location>
</feature>
<feature type="transmembrane region" description="Helical" evidence="1">
    <location>
        <begin position="38"/>
        <end position="54"/>
    </location>
</feature>
<gene>
    <name evidence="4" type="ORF">BG844_22955</name>
</gene>
<dbReference type="InterPro" id="IPR029787">
    <property type="entry name" value="Nucleotide_cyclase"/>
</dbReference>
<keyword evidence="1" id="KW-0812">Transmembrane</keyword>
<dbReference type="PROSITE" id="PS50112">
    <property type="entry name" value="PAS"/>
    <property type="match status" value="1"/>
</dbReference>
<dbReference type="AlphaFoldDB" id="A0A1K0FGR0"/>
<dbReference type="PANTHER" id="PTHR44757">
    <property type="entry name" value="DIGUANYLATE CYCLASE DGCP"/>
    <property type="match status" value="1"/>
</dbReference>
<dbReference type="SMART" id="SM00091">
    <property type="entry name" value="PAS"/>
    <property type="match status" value="1"/>
</dbReference>
<dbReference type="InterPro" id="IPR000014">
    <property type="entry name" value="PAS"/>
</dbReference>
<feature type="domain" description="GGDEF" evidence="3">
    <location>
        <begin position="340"/>
        <end position="473"/>
    </location>
</feature>
<evidence type="ECO:0000313" key="4">
    <source>
        <dbReference type="EMBL" id="OJF12005.1"/>
    </source>
</evidence>
<feature type="transmembrane region" description="Helical" evidence="1">
    <location>
        <begin position="118"/>
        <end position="138"/>
    </location>
</feature>
<dbReference type="NCBIfam" id="TIGR00254">
    <property type="entry name" value="GGDEF"/>
    <property type="match status" value="1"/>
</dbReference>
<dbReference type="InterPro" id="IPR013655">
    <property type="entry name" value="PAS_fold_3"/>
</dbReference>